<dbReference type="Pfam" id="PF18913">
    <property type="entry name" value="FBPase_C"/>
    <property type="match status" value="1"/>
</dbReference>
<name>A0A8I6TF53_CIMLE</name>
<evidence type="ECO:0000256" key="2">
    <source>
        <dbReference type="ARBA" id="ARBA00001946"/>
    </source>
</evidence>
<dbReference type="InterPro" id="IPR033391">
    <property type="entry name" value="FBPase_N"/>
</dbReference>
<evidence type="ECO:0000256" key="1">
    <source>
        <dbReference type="ARBA" id="ARBA00001273"/>
    </source>
</evidence>
<evidence type="ECO:0000256" key="8">
    <source>
        <dbReference type="ARBA" id="ARBA00022842"/>
    </source>
</evidence>
<dbReference type="PIRSF" id="PIRSF000904">
    <property type="entry name" value="FBPtase_SBPase"/>
    <property type="match status" value="1"/>
</dbReference>
<dbReference type="GO" id="GO:0006000">
    <property type="term" value="P:fructose metabolic process"/>
    <property type="evidence" value="ECO:0007669"/>
    <property type="project" value="TreeGrafter"/>
</dbReference>
<sequence length="354" mass="39596">MQLHITQKFPGVVRLKLLGQEDEQEDANSYIPLSRFINVIERAKTVSSYTFPQLMCAIQTACKSISIALRKCGISQMLTLDIDKNLKYLEINRMEKYFNELFINLISNSYTSCLIACKDNDEIIRVDHEHAGKYIVLFSTTDVSRSVDSSLCIGTTFALYRKRGSTKVEDKDVLQPGYKMIAGGYALYGISTVMVIAFEGGSVNSFTLDNSIGEFMLTEENLKIPKSGDIYSANEGNIQSWDANLVDYLDKKKSAKGLHPWSSRYIGSLVGDVHRTLKFGGVYFYPPSKENPNGKHRLIYECNPLAFVITQAGGIASNGKMPIINLVPEKINEKTPFYCGSHDDMEELLKALSP</sequence>
<dbReference type="CDD" id="cd00354">
    <property type="entry name" value="FBPase"/>
    <property type="match status" value="1"/>
</dbReference>
<dbReference type="Gene3D" id="3.40.190.80">
    <property type="match status" value="1"/>
</dbReference>
<evidence type="ECO:0000256" key="10">
    <source>
        <dbReference type="ARBA" id="ARBA00024331"/>
    </source>
</evidence>
<dbReference type="EC" id="3.1.3.11" evidence="5"/>
<dbReference type="GeneID" id="106667720"/>
<dbReference type="InterPro" id="IPR044015">
    <property type="entry name" value="FBPase_C_dom"/>
</dbReference>
<comment type="similarity">
    <text evidence="3 12">Belongs to the FBPase class 1 family.</text>
</comment>
<reference evidence="15" key="1">
    <citation type="submission" date="2022-01" db="UniProtKB">
        <authorList>
            <consortium name="EnsemblMetazoa"/>
        </authorList>
    </citation>
    <scope>IDENTIFICATION</scope>
</reference>
<dbReference type="Gene3D" id="3.30.540.10">
    <property type="entry name" value="Fructose-1,6-Bisphosphatase, subunit A, domain 1"/>
    <property type="match status" value="1"/>
</dbReference>
<dbReference type="GO" id="GO:0046872">
    <property type="term" value="F:metal ion binding"/>
    <property type="evidence" value="ECO:0007669"/>
    <property type="project" value="UniProtKB-KW"/>
</dbReference>
<dbReference type="Proteomes" id="UP000494040">
    <property type="component" value="Unassembled WGS sequence"/>
</dbReference>
<evidence type="ECO:0000256" key="4">
    <source>
        <dbReference type="ARBA" id="ARBA00011881"/>
    </source>
</evidence>
<evidence type="ECO:0000313" key="16">
    <source>
        <dbReference type="Proteomes" id="UP000494040"/>
    </source>
</evidence>
<dbReference type="RefSeq" id="XP_014251324.1">
    <property type="nucleotide sequence ID" value="XM_014395838.2"/>
</dbReference>
<evidence type="ECO:0000256" key="9">
    <source>
        <dbReference type="ARBA" id="ARBA00023277"/>
    </source>
</evidence>
<evidence type="ECO:0000313" key="15">
    <source>
        <dbReference type="EnsemblMetazoa" id="XP_014251324.1"/>
    </source>
</evidence>
<evidence type="ECO:0000256" key="7">
    <source>
        <dbReference type="ARBA" id="ARBA00022801"/>
    </source>
</evidence>
<dbReference type="EnsemblMetazoa" id="XM_014395838.2">
    <property type="protein sequence ID" value="XP_014251324.1"/>
    <property type="gene ID" value="LOC106667720"/>
</dbReference>
<comment type="pathway">
    <text evidence="10">Carbohydrate biosynthesis.</text>
</comment>
<dbReference type="GO" id="GO:0006002">
    <property type="term" value="P:fructose 6-phosphate metabolic process"/>
    <property type="evidence" value="ECO:0007669"/>
    <property type="project" value="TreeGrafter"/>
</dbReference>
<dbReference type="OrthoDB" id="10256725at2759"/>
<dbReference type="PRINTS" id="PR00115">
    <property type="entry name" value="F16BPHPHTASE"/>
</dbReference>
<dbReference type="PANTHER" id="PTHR11556">
    <property type="entry name" value="FRUCTOSE-1,6-BISPHOSPHATASE-RELATED"/>
    <property type="match status" value="1"/>
</dbReference>
<dbReference type="Pfam" id="PF00316">
    <property type="entry name" value="FBPase"/>
    <property type="match status" value="1"/>
</dbReference>
<dbReference type="PIRSF" id="PIRSF500210">
    <property type="entry name" value="FBPtase"/>
    <property type="match status" value="1"/>
</dbReference>
<dbReference type="AlphaFoldDB" id="A0A8I6TF53"/>
<dbReference type="GO" id="GO:0005986">
    <property type="term" value="P:sucrose biosynthetic process"/>
    <property type="evidence" value="ECO:0007669"/>
    <property type="project" value="TreeGrafter"/>
</dbReference>
<dbReference type="KEGG" id="clec:106667720"/>
<proteinExistence type="inferred from homology"/>
<evidence type="ECO:0000256" key="12">
    <source>
        <dbReference type="RuleBase" id="RU000508"/>
    </source>
</evidence>
<protein>
    <recommendedName>
        <fullName evidence="5">fructose-bisphosphatase</fullName>
        <ecNumber evidence="5">3.1.3.11</ecNumber>
    </recommendedName>
    <alternativeName>
        <fullName evidence="11">D-fructose-1,6-bisphosphate 1-phosphohydrolase</fullName>
    </alternativeName>
</protein>
<keyword evidence="6" id="KW-0479">Metal-binding</keyword>
<dbReference type="GO" id="GO:0030388">
    <property type="term" value="P:fructose 1,6-bisphosphate metabolic process"/>
    <property type="evidence" value="ECO:0007669"/>
    <property type="project" value="TreeGrafter"/>
</dbReference>
<dbReference type="SUPFAM" id="SSF56655">
    <property type="entry name" value="Carbohydrate phosphatase"/>
    <property type="match status" value="1"/>
</dbReference>
<feature type="domain" description="Fructose-1-6-bisphosphatase class I N-terminal" evidence="13">
    <location>
        <begin position="33"/>
        <end position="220"/>
    </location>
</feature>
<dbReference type="PANTHER" id="PTHR11556:SF1">
    <property type="entry name" value="FRUCTOSE-BISPHOSPHATASE"/>
    <property type="match status" value="1"/>
</dbReference>
<keyword evidence="7 12" id="KW-0378">Hydrolase</keyword>
<evidence type="ECO:0000256" key="3">
    <source>
        <dbReference type="ARBA" id="ARBA00010941"/>
    </source>
</evidence>
<keyword evidence="9 12" id="KW-0119">Carbohydrate metabolism</keyword>
<accession>A0A8I6TF53</accession>
<comment type="subunit">
    <text evidence="4">Homotetramer.</text>
</comment>
<evidence type="ECO:0000256" key="5">
    <source>
        <dbReference type="ARBA" id="ARBA00013093"/>
    </source>
</evidence>
<dbReference type="GO" id="GO:0006094">
    <property type="term" value="P:gluconeogenesis"/>
    <property type="evidence" value="ECO:0007669"/>
    <property type="project" value="TreeGrafter"/>
</dbReference>
<comment type="catalytic activity">
    <reaction evidence="1">
        <text>beta-D-fructose 1,6-bisphosphate + H2O = beta-D-fructose 6-phosphate + phosphate</text>
        <dbReference type="Rhea" id="RHEA:11064"/>
        <dbReference type="ChEBI" id="CHEBI:15377"/>
        <dbReference type="ChEBI" id="CHEBI:32966"/>
        <dbReference type="ChEBI" id="CHEBI:43474"/>
        <dbReference type="ChEBI" id="CHEBI:57634"/>
        <dbReference type="EC" id="3.1.3.11"/>
    </reaction>
</comment>
<evidence type="ECO:0000256" key="6">
    <source>
        <dbReference type="ARBA" id="ARBA00022723"/>
    </source>
</evidence>
<keyword evidence="8" id="KW-0460">Magnesium</keyword>
<dbReference type="InterPro" id="IPR000146">
    <property type="entry name" value="FBPase_class-1"/>
</dbReference>
<comment type="cofactor">
    <cofactor evidence="2">
        <name>Mg(2+)</name>
        <dbReference type="ChEBI" id="CHEBI:18420"/>
    </cofactor>
</comment>
<dbReference type="HAMAP" id="MF_01855">
    <property type="entry name" value="FBPase_class1"/>
    <property type="match status" value="1"/>
</dbReference>
<organism evidence="15 16">
    <name type="scientific">Cimex lectularius</name>
    <name type="common">Bed bug</name>
    <name type="synonym">Acanthia lectularia</name>
    <dbReference type="NCBI Taxonomy" id="79782"/>
    <lineage>
        <taxon>Eukaryota</taxon>
        <taxon>Metazoa</taxon>
        <taxon>Ecdysozoa</taxon>
        <taxon>Arthropoda</taxon>
        <taxon>Hexapoda</taxon>
        <taxon>Insecta</taxon>
        <taxon>Pterygota</taxon>
        <taxon>Neoptera</taxon>
        <taxon>Paraneoptera</taxon>
        <taxon>Hemiptera</taxon>
        <taxon>Heteroptera</taxon>
        <taxon>Panheteroptera</taxon>
        <taxon>Cimicomorpha</taxon>
        <taxon>Cimicidae</taxon>
        <taxon>Cimex</taxon>
    </lineage>
</organism>
<evidence type="ECO:0000259" key="14">
    <source>
        <dbReference type="Pfam" id="PF18913"/>
    </source>
</evidence>
<keyword evidence="16" id="KW-1185">Reference proteome</keyword>
<dbReference type="GO" id="GO:0042132">
    <property type="term" value="F:fructose 1,6-bisphosphate 1-phosphatase activity"/>
    <property type="evidence" value="ECO:0007669"/>
    <property type="project" value="UniProtKB-EC"/>
</dbReference>
<evidence type="ECO:0000256" key="11">
    <source>
        <dbReference type="ARBA" id="ARBA00032973"/>
    </source>
</evidence>
<evidence type="ECO:0000259" key="13">
    <source>
        <dbReference type="Pfam" id="PF00316"/>
    </source>
</evidence>
<dbReference type="InterPro" id="IPR028343">
    <property type="entry name" value="FBPtase"/>
</dbReference>
<dbReference type="GO" id="GO:0005829">
    <property type="term" value="C:cytosol"/>
    <property type="evidence" value="ECO:0007669"/>
    <property type="project" value="TreeGrafter"/>
</dbReference>
<feature type="domain" description="Fructose-1-6-bisphosphatase class 1 C-terminal" evidence="14">
    <location>
        <begin position="224"/>
        <end position="351"/>
    </location>
</feature>